<dbReference type="AlphaFoldDB" id="A0A6J6EBS1"/>
<dbReference type="InterPro" id="IPR000305">
    <property type="entry name" value="GIY-YIG_endonuc"/>
</dbReference>
<gene>
    <name evidence="2" type="ORF">UFOPK1722_00531</name>
</gene>
<organism evidence="2">
    <name type="scientific">freshwater metagenome</name>
    <dbReference type="NCBI Taxonomy" id="449393"/>
    <lineage>
        <taxon>unclassified sequences</taxon>
        <taxon>metagenomes</taxon>
        <taxon>ecological metagenomes</taxon>
    </lineage>
</organism>
<protein>
    <submittedName>
        <fullName evidence="2">Unannotated protein</fullName>
    </submittedName>
</protein>
<dbReference type="EMBL" id="CAEZTS010000033">
    <property type="protein sequence ID" value="CAB4573306.1"/>
    <property type="molecule type" value="Genomic_DNA"/>
</dbReference>
<dbReference type="PROSITE" id="PS50164">
    <property type="entry name" value="GIY_YIG"/>
    <property type="match status" value="1"/>
</dbReference>
<reference evidence="2" key="1">
    <citation type="submission" date="2020-05" db="EMBL/GenBank/DDBJ databases">
        <authorList>
            <person name="Chiriac C."/>
            <person name="Salcher M."/>
            <person name="Ghai R."/>
            <person name="Kavagutti S V."/>
        </authorList>
    </citation>
    <scope>NUCLEOTIDE SEQUENCE</scope>
</reference>
<evidence type="ECO:0000313" key="2">
    <source>
        <dbReference type="EMBL" id="CAB4573306.1"/>
    </source>
</evidence>
<feature type="domain" description="GIY-YIG" evidence="1">
    <location>
        <begin position="89"/>
        <end position="183"/>
    </location>
</feature>
<name>A0A6J6EBS1_9ZZZZ</name>
<proteinExistence type="predicted"/>
<sequence length="193" mass="22470">MHTRTKKSAPPVRWRVAVVELHGDLPRRHPDLANVKVSLTVKDPARIADHRDDLAPKRVFVDRKDAAKVRDSLIRRLRDRGYTVNGNLEVYSLYVIELESSAAPDHRGYLYVGQTAIDPALRVEQHRTGHWLRGKPAHSRTAHRLFVRRRPDMEPTRVYFSREEGMRAESRLRRRLEARGYRVEGGTERLNEI</sequence>
<accession>A0A6J6EBS1</accession>
<evidence type="ECO:0000259" key="1">
    <source>
        <dbReference type="PROSITE" id="PS50164"/>
    </source>
</evidence>